<dbReference type="Gene3D" id="3.20.20.450">
    <property type="entry name" value="EAL domain"/>
    <property type="match status" value="1"/>
</dbReference>
<dbReference type="InterPro" id="IPR000700">
    <property type="entry name" value="PAS-assoc_C"/>
</dbReference>
<keyword evidence="7" id="KW-1185">Reference proteome</keyword>
<dbReference type="OrthoDB" id="9762141at2"/>
<dbReference type="InterPro" id="IPR000160">
    <property type="entry name" value="GGDEF_dom"/>
</dbReference>
<dbReference type="Gene3D" id="3.30.450.20">
    <property type="entry name" value="PAS domain"/>
    <property type="match status" value="1"/>
</dbReference>
<dbReference type="Pfam" id="PF00990">
    <property type="entry name" value="GGDEF"/>
    <property type="match status" value="1"/>
</dbReference>
<dbReference type="EMBL" id="CP017269">
    <property type="protein sequence ID" value="AOT68578.1"/>
    <property type="molecule type" value="Genomic_DNA"/>
</dbReference>
<reference evidence="6 7" key="1">
    <citation type="submission" date="2016-09" db="EMBL/GenBank/DDBJ databases">
        <title>Genomic analysis reveals versatility of anaerobic energy metabolism of Geosporobacter ferrireducens IRF9 of phylum Firmicutes.</title>
        <authorList>
            <person name="Kim S.-J."/>
        </authorList>
    </citation>
    <scope>NUCLEOTIDE SEQUENCE [LARGE SCALE GENOMIC DNA]</scope>
    <source>
        <strain evidence="6 7">IRF9</strain>
    </source>
</reference>
<evidence type="ECO:0000313" key="7">
    <source>
        <dbReference type="Proteomes" id="UP000095743"/>
    </source>
</evidence>
<dbReference type="PROSITE" id="PS50113">
    <property type="entry name" value="PAC"/>
    <property type="match status" value="1"/>
</dbReference>
<dbReference type="PROSITE" id="PS50883">
    <property type="entry name" value="EAL"/>
    <property type="match status" value="1"/>
</dbReference>
<dbReference type="InterPro" id="IPR052155">
    <property type="entry name" value="Biofilm_reg_signaling"/>
</dbReference>
<evidence type="ECO:0000313" key="6">
    <source>
        <dbReference type="EMBL" id="AOT68578.1"/>
    </source>
</evidence>
<evidence type="ECO:0000259" key="4">
    <source>
        <dbReference type="PROSITE" id="PS50883"/>
    </source>
</evidence>
<feature type="coiled-coil region" evidence="1">
    <location>
        <begin position="397"/>
        <end position="431"/>
    </location>
</feature>
<dbReference type="Gene3D" id="3.40.50.2300">
    <property type="match status" value="2"/>
</dbReference>
<dbReference type="Pfam" id="PF08447">
    <property type="entry name" value="PAS_3"/>
    <property type="match status" value="1"/>
</dbReference>
<evidence type="ECO:0000256" key="2">
    <source>
        <dbReference type="SAM" id="Phobius"/>
    </source>
</evidence>
<dbReference type="PROSITE" id="PS50887">
    <property type="entry name" value="GGDEF"/>
    <property type="match status" value="1"/>
</dbReference>
<proteinExistence type="predicted"/>
<dbReference type="InterPro" id="IPR043128">
    <property type="entry name" value="Rev_trsase/Diguanyl_cyclase"/>
</dbReference>
<keyword evidence="2" id="KW-0472">Membrane</keyword>
<dbReference type="STRING" id="1424294.Gferi_02590"/>
<evidence type="ECO:0000259" key="5">
    <source>
        <dbReference type="PROSITE" id="PS50887"/>
    </source>
</evidence>
<evidence type="ECO:0000259" key="3">
    <source>
        <dbReference type="PROSITE" id="PS50113"/>
    </source>
</evidence>
<dbReference type="CDD" id="cd01948">
    <property type="entry name" value="EAL"/>
    <property type="match status" value="1"/>
</dbReference>
<dbReference type="InterPro" id="IPR035965">
    <property type="entry name" value="PAS-like_dom_sf"/>
</dbReference>
<feature type="domain" description="GGDEF" evidence="5">
    <location>
        <begin position="589"/>
        <end position="722"/>
    </location>
</feature>
<dbReference type="Gene3D" id="3.30.70.270">
    <property type="match status" value="1"/>
</dbReference>
<sequence>MGRWYSRVFTKQLISCVLISCFILNISWLFGQIHSVQAHHSPKKVLLINSYHKGLTWTDNITDAITKSFKNNTSDIELFVEYMDWKKFPEFENLINFYRLMEYKYSNKEIDLIITSDDAALDFVLQNRDKLFKHIPIVFSGVYTDTAKDYMERYTNITGVAEKIDPKETITLALSINPNVRKIYVFHDNTESGIQAFHDVIKGTNEINKDLELVSLSSMSHTDITDGRLELSNDSIILMTTFTRDIEGRTLEIEEWVELVRQNTSAPLYDLYEMGVGYGSIGGSVVSGTLEGSEAASIAMRVLEGEDISEIPLQERETITLKFDYNQLKAFNIPLNKLPEGSIIINKPFSFYETYKGLVWTVVIIFFLMGLFILILYMNIMKRKKAEKDLLHSHEELSSLYEELAASEEELRVQNQLLEESRNEIQKSEERYKLVFGASNEGLWELDMVTNEMFFSENWYDIFDSFKEHREIKNFDSWFELMHPEDRERAVNELERLKTGKSDKYECEYRIRNKNGEYQWVFSKGIALKNLDNSIKRLAGSHINIHEKKLQQEKIKQLAYYDTLTGLPNRTFLNQKLYSILKIAAETKDSGAVIFIDIDNFKMINDAFGHTFGDILLEQIGERLKKKARYDIYIGRLGGDEFLILYEGVKQDKLVEGLAKEIIECFEADFIVEEKKLHITTSIGISKYPDDGHTPDDLLKNADTAMYRAKYEGKNRYRFFEKSMNEDLAQKMILQNSLRNALERSEFVLYYQPEIDTFDGTVYGFEALIRWLSPDHGFVPSMKFIHILEETGMIVEVGKWVFKNACEFAKKINRNNSKEILVSINVSPIQLMHNDFVEDIKNIIENTGISPKLIGFEITETALMESFTENIEKLYKLRALGVVILLDDFGTGYSSLNYLRKMPIDILKIDKSFVDDLISDEGKPLAESIVVLAHSIGLKVVAEGVETEEQLNILKAYSCDFIQGYLISKPVPPEETVKFLKTNE</sequence>
<dbReference type="Pfam" id="PF04392">
    <property type="entry name" value="ABC_sub_bind"/>
    <property type="match status" value="1"/>
</dbReference>
<feature type="domain" description="PAC" evidence="3">
    <location>
        <begin position="505"/>
        <end position="557"/>
    </location>
</feature>
<dbReference type="SUPFAM" id="SSF141868">
    <property type="entry name" value="EAL domain-like"/>
    <property type="match status" value="1"/>
</dbReference>
<dbReference type="KEGG" id="gfe:Gferi_02590"/>
<keyword evidence="2" id="KW-1133">Transmembrane helix</keyword>
<dbReference type="InterPro" id="IPR001633">
    <property type="entry name" value="EAL_dom"/>
</dbReference>
<dbReference type="Proteomes" id="UP000095743">
    <property type="component" value="Chromosome"/>
</dbReference>
<dbReference type="SMART" id="SM00091">
    <property type="entry name" value="PAS"/>
    <property type="match status" value="1"/>
</dbReference>
<dbReference type="InterPro" id="IPR035919">
    <property type="entry name" value="EAL_sf"/>
</dbReference>
<dbReference type="SMART" id="SM00267">
    <property type="entry name" value="GGDEF"/>
    <property type="match status" value="1"/>
</dbReference>
<dbReference type="PANTHER" id="PTHR44757:SF2">
    <property type="entry name" value="BIOFILM ARCHITECTURE MAINTENANCE PROTEIN MBAA"/>
    <property type="match status" value="1"/>
</dbReference>
<gene>
    <name evidence="6" type="ORF">Gferi_02590</name>
</gene>
<keyword evidence="1" id="KW-0175">Coiled coil</keyword>
<dbReference type="Pfam" id="PF00563">
    <property type="entry name" value="EAL"/>
    <property type="match status" value="1"/>
</dbReference>
<dbReference type="SMART" id="SM00052">
    <property type="entry name" value="EAL"/>
    <property type="match status" value="1"/>
</dbReference>
<dbReference type="InterPro" id="IPR001610">
    <property type="entry name" value="PAC"/>
</dbReference>
<evidence type="ECO:0000256" key="1">
    <source>
        <dbReference type="SAM" id="Coils"/>
    </source>
</evidence>
<keyword evidence="2" id="KW-0812">Transmembrane</keyword>
<dbReference type="CDD" id="cd00130">
    <property type="entry name" value="PAS"/>
    <property type="match status" value="1"/>
</dbReference>
<evidence type="ECO:0008006" key="8">
    <source>
        <dbReference type="Google" id="ProtNLM"/>
    </source>
</evidence>
<dbReference type="InterPro" id="IPR007487">
    <property type="entry name" value="ABC_transpt-TYRBP-like"/>
</dbReference>
<accession>A0A1D8GCE8</accession>
<feature type="domain" description="EAL" evidence="4">
    <location>
        <begin position="731"/>
        <end position="984"/>
    </location>
</feature>
<dbReference type="CDD" id="cd01949">
    <property type="entry name" value="GGDEF"/>
    <property type="match status" value="1"/>
</dbReference>
<dbReference type="NCBIfam" id="TIGR00229">
    <property type="entry name" value="sensory_box"/>
    <property type="match status" value="1"/>
</dbReference>
<feature type="transmembrane region" description="Helical" evidence="2">
    <location>
        <begin position="357"/>
        <end position="378"/>
    </location>
</feature>
<dbReference type="InterPro" id="IPR029787">
    <property type="entry name" value="Nucleotide_cyclase"/>
</dbReference>
<dbReference type="SMART" id="SM00086">
    <property type="entry name" value="PAC"/>
    <property type="match status" value="1"/>
</dbReference>
<dbReference type="RefSeq" id="WP_069974154.1">
    <property type="nucleotide sequence ID" value="NZ_CP017269.1"/>
</dbReference>
<dbReference type="SUPFAM" id="SSF55785">
    <property type="entry name" value="PYP-like sensor domain (PAS domain)"/>
    <property type="match status" value="1"/>
</dbReference>
<dbReference type="NCBIfam" id="TIGR00254">
    <property type="entry name" value="GGDEF"/>
    <property type="match status" value="1"/>
</dbReference>
<protein>
    <recommendedName>
        <fullName evidence="8">Diguanylate cyclase</fullName>
    </recommendedName>
</protein>
<dbReference type="SUPFAM" id="SSF55073">
    <property type="entry name" value="Nucleotide cyclase"/>
    <property type="match status" value="1"/>
</dbReference>
<dbReference type="InterPro" id="IPR013655">
    <property type="entry name" value="PAS_fold_3"/>
</dbReference>
<dbReference type="PANTHER" id="PTHR44757">
    <property type="entry name" value="DIGUANYLATE CYCLASE DGCP"/>
    <property type="match status" value="1"/>
</dbReference>
<name>A0A1D8GCE8_9FIRM</name>
<dbReference type="AlphaFoldDB" id="A0A1D8GCE8"/>
<organism evidence="6 7">
    <name type="scientific">Geosporobacter ferrireducens</name>
    <dbReference type="NCBI Taxonomy" id="1424294"/>
    <lineage>
        <taxon>Bacteria</taxon>
        <taxon>Bacillati</taxon>
        <taxon>Bacillota</taxon>
        <taxon>Clostridia</taxon>
        <taxon>Peptostreptococcales</taxon>
        <taxon>Thermotaleaceae</taxon>
        <taxon>Geosporobacter</taxon>
    </lineage>
</organism>
<dbReference type="InterPro" id="IPR000014">
    <property type="entry name" value="PAS"/>
</dbReference>